<evidence type="ECO:0000313" key="2">
    <source>
        <dbReference type="EMBL" id="KAG1314562.1"/>
    </source>
</evidence>
<reference evidence="2" key="1">
    <citation type="journal article" date="2020" name="Microb. Genom.">
        <title>Genetic diversity of clinical and environmental Mucorales isolates obtained from an investigation of mucormycosis cases among solid organ transplant recipients.</title>
        <authorList>
            <person name="Nguyen M.H."/>
            <person name="Kaul D."/>
            <person name="Muto C."/>
            <person name="Cheng S.J."/>
            <person name="Richter R.A."/>
            <person name="Bruno V.M."/>
            <person name="Liu G."/>
            <person name="Beyhan S."/>
            <person name="Sundermann A.J."/>
            <person name="Mounaud S."/>
            <person name="Pasculle A.W."/>
            <person name="Nierman W.C."/>
            <person name="Driscoll E."/>
            <person name="Cumbie R."/>
            <person name="Clancy C.J."/>
            <person name="Dupont C.L."/>
        </authorList>
    </citation>
    <scope>NUCLEOTIDE SEQUENCE</scope>
    <source>
        <strain evidence="2">GL11</strain>
    </source>
</reference>
<dbReference type="Proteomes" id="UP000716291">
    <property type="component" value="Unassembled WGS sequence"/>
</dbReference>
<protein>
    <submittedName>
        <fullName evidence="2">Uncharacterized protein</fullName>
    </submittedName>
</protein>
<proteinExistence type="predicted"/>
<evidence type="ECO:0000256" key="1">
    <source>
        <dbReference type="SAM" id="MobiDB-lite"/>
    </source>
</evidence>
<organism evidence="2 3">
    <name type="scientific">Rhizopus oryzae</name>
    <name type="common">Mucormycosis agent</name>
    <name type="synonym">Rhizopus arrhizus var. delemar</name>
    <dbReference type="NCBI Taxonomy" id="64495"/>
    <lineage>
        <taxon>Eukaryota</taxon>
        <taxon>Fungi</taxon>
        <taxon>Fungi incertae sedis</taxon>
        <taxon>Mucoromycota</taxon>
        <taxon>Mucoromycotina</taxon>
        <taxon>Mucoromycetes</taxon>
        <taxon>Mucorales</taxon>
        <taxon>Mucorineae</taxon>
        <taxon>Rhizopodaceae</taxon>
        <taxon>Rhizopus</taxon>
    </lineage>
</organism>
<dbReference type="OrthoDB" id="10276560at2759"/>
<accession>A0A9P7BWW1</accession>
<evidence type="ECO:0000313" key="3">
    <source>
        <dbReference type="Proteomes" id="UP000716291"/>
    </source>
</evidence>
<sequence>MNLLTTEEDSVLASTQEFTADLFSSDVSSQEDIHMDTSSLEMEKIHDSAEATPVDQETDNAFQIKQSPTSDYIPGGQQHGTTVFNTDGALTRTK</sequence>
<feature type="region of interest" description="Disordered" evidence="1">
    <location>
        <begin position="70"/>
        <end position="94"/>
    </location>
</feature>
<keyword evidence="3" id="KW-1185">Reference proteome</keyword>
<dbReference type="AlphaFoldDB" id="A0A9P7BWW1"/>
<dbReference type="EMBL" id="JAANQT010000102">
    <property type="protein sequence ID" value="KAG1314562.1"/>
    <property type="molecule type" value="Genomic_DNA"/>
</dbReference>
<name>A0A9P7BWW1_RHIOR</name>
<comment type="caution">
    <text evidence="2">The sequence shown here is derived from an EMBL/GenBank/DDBJ whole genome shotgun (WGS) entry which is preliminary data.</text>
</comment>
<gene>
    <name evidence="2" type="ORF">G6F64_001373</name>
</gene>